<organism evidence="1 2">
    <name type="scientific">Zophobas morio</name>
    <dbReference type="NCBI Taxonomy" id="2755281"/>
    <lineage>
        <taxon>Eukaryota</taxon>
        <taxon>Metazoa</taxon>
        <taxon>Ecdysozoa</taxon>
        <taxon>Arthropoda</taxon>
        <taxon>Hexapoda</taxon>
        <taxon>Insecta</taxon>
        <taxon>Pterygota</taxon>
        <taxon>Neoptera</taxon>
        <taxon>Endopterygota</taxon>
        <taxon>Coleoptera</taxon>
        <taxon>Polyphaga</taxon>
        <taxon>Cucujiformia</taxon>
        <taxon>Tenebrionidae</taxon>
        <taxon>Zophobas</taxon>
    </lineage>
</organism>
<dbReference type="InterPro" id="IPR002110">
    <property type="entry name" value="Ankyrin_rpt"/>
</dbReference>
<dbReference type="AlphaFoldDB" id="A0AA38HNY4"/>
<dbReference type="SMART" id="SM00248">
    <property type="entry name" value="ANK"/>
    <property type="match status" value="5"/>
</dbReference>
<evidence type="ECO:0008006" key="3">
    <source>
        <dbReference type="Google" id="ProtNLM"/>
    </source>
</evidence>
<evidence type="ECO:0000313" key="1">
    <source>
        <dbReference type="EMBL" id="KAJ3641400.1"/>
    </source>
</evidence>
<reference evidence="1" key="1">
    <citation type="journal article" date="2023" name="G3 (Bethesda)">
        <title>Whole genome assemblies of Zophobas morio and Tenebrio molitor.</title>
        <authorList>
            <person name="Kaur S."/>
            <person name="Stinson S.A."/>
            <person name="diCenzo G.C."/>
        </authorList>
    </citation>
    <scope>NUCLEOTIDE SEQUENCE</scope>
    <source>
        <strain evidence="1">QUZm001</strain>
    </source>
</reference>
<proteinExistence type="predicted"/>
<name>A0AA38HNY4_9CUCU</name>
<dbReference type="EMBL" id="JALNTZ010000009">
    <property type="protein sequence ID" value="KAJ3641400.1"/>
    <property type="molecule type" value="Genomic_DNA"/>
</dbReference>
<keyword evidence="2" id="KW-1185">Reference proteome</keyword>
<dbReference type="SUPFAM" id="SSF48403">
    <property type="entry name" value="Ankyrin repeat"/>
    <property type="match status" value="1"/>
</dbReference>
<evidence type="ECO:0000313" key="2">
    <source>
        <dbReference type="Proteomes" id="UP001168821"/>
    </source>
</evidence>
<accession>A0AA38HNY4</accession>
<sequence>MDDRMLLEQLAAAVRNYDVSTFEAIFSKSPKKWSEMRIHSGRTLIQEAIIRKRKAIFKYILSFHKVINLETVGIYGSTPLTLAIDNNDKYYATELIRKGALPREEYETTRILKQSISKSVHLVKLLLDEGINPNVESDWPFSTALNYVLEGYSSCDVPEIVAMLLYYGADPLIEYKGFNSLELAIKNNHPIPVQEILCFYTFDECGGCKMHLNLLLQLLEQNSPLFHDILQFDVDCVTHNFTDADYMFVIKYLLSMDVHELTILLKKCNPAICEVVSWMYRDEILTTKVNAFLSCEQLLTKLNIFIESSPQMRGHVINLILTLKSCKLFKVVVSRSTKSTLTEILIFMFSYGLNCERRLLDIVFEKYGNCELFRFLSCLDVADSDAVYCKNIVVAMICDVHLELGSIFKNGRNYSRSSLFEVLHFSVNPQLLNFLLKNKGNVTDATVERIQCFPRLSSLIELARNALRGHIIERFKIRNAGHFGWVVNSLPVSNTHKRIILFQAELY</sequence>
<dbReference type="Proteomes" id="UP001168821">
    <property type="component" value="Unassembled WGS sequence"/>
</dbReference>
<comment type="caution">
    <text evidence="1">The sequence shown here is derived from an EMBL/GenBank/DDBJ whole genome shotgun (WGS) entry which is preliminary data.</text>
</comment>
<dbReference type="Gene3D" id="1.25.40.20">
    <property type="entry name" value="Ankyrin repeat-containing domain"/>
    <property type="match status" value="1"/>
</dbReference>
<gene>
    <name evidence="1" type="ORF">Zmor_027910</name>
</gene>
<dbReference type="InterPro" id="IPR036770">
    <property type="entry name" value="Ankyrin_rpt-contain_sf"/>
</dbReference>
<protein>
    <recommendedName>
        <fullName evidence="3">Ankyrin repeat protein</fullName>
    </recommendedName>
</protein>